<proteinExistence type="predicted"/>
<feature type="transmembrane region" description="Helical" evidence="1">
    <location>
        <begin position="1417"/>
        <end position="1440"/>
    </location>
</feature>
<gene>
    <name evidence="2" type="ORF">SS50377_24492</name>
</gene>
<feature type="transmembrane region" description="Helical" evidence="1">
    <location>
        <begin position="1789"/>
        <end position="1813"/>
    </location>
</feature>
<feature type="transmembrane region" description="Helical" evidence="1">
    <location>
        <begin position="1101"/>
        <end position="1120"/>
    </location>
</feature>
<keyword evidence="1 2" id="KW-0812">Transmembrane</keyword>
<organism evidence="2 3">
    <name type="scientific">Spironucleus salmonicida</name>
    <dbReference type="NCBI Taxonomy" id="348837"/>
    <lineage>
        <taxon>Eukaryota</taxon>
        <taxon>Metamonada</taxon>
        <taxon>Diplomonadida</taxon>
        <taxon>Hexamitidae</taxon>
        <taxon>Hexamitinae</taxon>
        <taxon>Spironucleus</taxon>
    </lineage>
</organism>
<feature type="transmembrane region" description="Helical" evidence="1">
    <location>
        <begin position="30"/>
        <end position="50"/>
    </location>
</feature>
<feature type="transmembrane region" description="Helical" evidence="1">
    <location>
        <begin position="1447"/>
        <end position="1467"/>
    </location>
</feature>
<dbReference type="Proteomes" id="UP000018208">
    <property type="component" value="Unassembled WGS sequence"/>
</dbReference>
<keyword evidence="1" id="KW-0472">Membrane</keyword>
<dbReference type="KEGG" id="ssao:94298515"/>
<feature type="transmembrane region" description="Helical" evidence="1">
    <location>
        <begin position="136"/>
        <end position="156"/>
    </location>
</feature>
<dbReference type="RefSeq" id="XP_067765307.1">
    <property type="nucleotide sequence ID" value="XM_067908333.1"/>
</dbReference>
<dbReference type="EMBL" id="AUWU02000004">
    <property type="protein sequence ID" value="KAH0574534.1"/>
    <property type="molecule type" value="Genomic_DNA"/>
</dbReference>
<feature type="transmembrane region" description="Helical" evidence="1">
    <location>
        <begin position="2021"/>
        <end position="2044"/>
    </location>
</feature>
<protein>
    <submittedName>
        <fullName evidence="2">Transmembrane domain-containing protein</fullName>
    </submittedName>
</protein>
<evidence type="ECO:0000313" key="3">
    <source>
        <dbReference type="Proteomes" id="UP000018208"/>
    </source>
</evidence>
<sequence length="2075" mass="242765">MQIVELLRIAKSVQDIQFIFIEYQNYILQVNYAFSTLVMLSNSFLLAPAIQIPRLMFIFLIIFVNLSQLYTLTSSYQMKIRDYVLFSFIKPQSSADATLVFQFLGSIVLLFINVSAILSCFSIFQKWFSPKTTSHLYSYLFIISLLGIQPILNISLPFTILYGKCAWVQYFCLDQLANIVLMIFYILMFIIFVITIIIFAITVTQDDFSPKSTQLNSGGCWLFILFLHFVQSLCAFHSQKSIYSLVYLITKLLCAIFLFFVPVINDQILNSLWSGIEAGTCISNGFIQTILFFLFFIATHTRISYLIDSALTWLVAQRRRAHNKAADQTFDIDFCYIPNLWILFVQFVESGFKFIFNLIWGAVSSFLGSSFLYKLEVFSAKIFKFQIEIPYKFQNIYGLQFVNQDQNDLAGFITAQNFIKQIQQRSKNGDKVNLKVRFITPLDFCIVSKYIVDEYTNFYADSYFEGLHIQNIFRQQQIQIPYIKQLAFIAEAKFSNSQFIKLNYIITLRYCLNNIQEAQDQFNLQFEVDDDQTKDEKTKKFNQYQFIYQNIIEKILGQSTHLQEVMREVKKKQQRTLKYIKLESRINMQVVSANQTGNIQRLLSQWDELDKQFAQFWLYDQNLSQIEILNHIFQLKDSFLQFNKNIASAKQLSSGLFLYDVFQCAANRYFHLSTLNHSLYHKYQLFRARFQDGQAALVVEGDQSYKIINHYQPNYFVMKKRFNQEPQIVITHQVNQVQERTFEQNTNPVSIGQIQKGSTLQENITYGPDEKCKLQSDLNHFQLGNKQIKIFNINIFILLLIIFSLVLIGVITGSIMDQVSVFQQIESYSDILSQYLHQQLQNQIFIKIMEVLKSGQHINYQFQRLLIRLRVLSNNIQSTLHDNLNNLKPSIIYQKDIQNYPTQQTSHFLLKAVLLSEDISKDFVNTSDQAYIDFISYCFPITSNLILIQEHTLFIFKFIFKIVIFGSIIPLIVFSLNSVLVLLIRRDFLISASLFQNLFQQAKINISQHYQSFSKIRKRYYEIYGLSSISQYLDVVISGNYFDSEILTEQTLQDLLKSHIMLQTQDYNILSEEVITQQKIKRKSCLPYKKRQFDSSILNNLYQFLILFCIFVLIIINIIISVEFASHEIIQEDTNIQFMRLRDEIQNTNQEIILLQLARSYFINSQLIVNNSQQQELILTKFKDRLNSNNIDDIVNKISNYQQILGSVTQQIARNIQDLLSFTQSMRSLMQYGMFLYTKDPALDLKFDVNNIKNIVQSIKKQENCMLPNVTNNQEDLLKSPQDIHAILEELFFGCFTEDILEYIQNITTYLFKELEFQQQYHYIDKLQNIFITKYLIKNYYQYRLGFNQQDSLYIWPYINVNHPAYTTSHRDDFYKKTKYVVNYISSYLPGMPSQQLMKQLSNDESQANLLSGDITFHFQLIIIVINVTQYVLIILFTITFGLKNEVFLVLFIQFALTLSQILSLQARNDEYLMVQSSMQLFKIQGVINQDHISASRIIYQVYKGVDINYYEDIIDLISLTVKYHSMINIGRNERFPRITDELIPEQFQLEKHLYLALGSLLQINSLNDTFPIDIEKLDDCPLKFTLLLADSLQLFIGSINKQIGFLIKLFQQTDPDKYLQQFQTILQQPEAAFIRQIMEFNQKDIDSFYLNTIPADNTILPSIGFFDGHVQWTGYNWFNTTNLPQQLLQLSFAYENSNILYDIYLNNYQIKQQVSIMLQYNRSQMDNRFQILAPLYFGLSGLFIILFSICLINKLNNFIFDMIMKRNNIQCDDNFSIRQLYKFSKFSYIHSIFTTLTVVFTLLQLMVTLALYKYAVQQNQLLITQKVISQTQNNIAKLQGLVGCDLINSPQCAYAGYNYDILIELIQTSITHLLTPLQPYPNIQNTISAKSIRNNPQLITDHLSLFSAGSLFFSPNFILNIFQNQEMIIPQVYVDQKLNVSQIAYFDYLSDLPYQGKNITVQVMSIFNLFVTQGTEFKDLSIQLKFQQTLQMDYSIKNLLGCVQTNKLEIQDQIGNLSQISFFISLIFIVIVIFSWISLVTLYNRGKFSRFVLKKLRTCDLYNLPPIYSDASDI</sequence>
<keyword evidence="1" id="KW-1133">Transmembrane helix</keyword>
<reference evidence="2 3" key="1">
    <citation type="journal article" date="2014" name="PLoS Genet.">
        <title>The Genome of Spironucleus salmonicida Highlights a Fish Pathogen Adapted to Fluctuating Environments.</title>
        <authorList>
            <person name="Xu F."/>
            <person name="Jerlstrom-Hultqvist J."/>
            <person name="Einarsson E."/>
            <person name="Astvaldsson A."/>
            <person name="Svard S.G."/>
            <person name="Andersson J.O."/>
        </authorList>
    </citation>
    <scope>NUCLEOTIDE SEQUENCE [LARGE SCALE GENOMIC DNA]</scope>
    <source>
        <strain evidence="2 3">ATCC 50377</strain>
    </source>
</reference>
<comment type="caution">
    <text evidence="2">The sequence shown here is derived from an EMBL/GenBank/DDBJ whole genome shotgun (WGS) entry which is preliminary data.</text>
</comment>
<evidence type="ECO:0000313" key="2">
    <source>
        <dbReference type="EMBL" id="KAH0574534.1"/>
    </source>
</evidence>
<name>A0A9P8RYY1_9EUKA</name>
<keyword evidence="3" id="KW-1185">Reference proteome</keyword>
<feature type="transmembrane region" description="Helical" evidence="1">
    <location>
        <begin position="795"/>
        <end position="816"/>
    </location>
</feature>
<evidence type="ECO:0000256" key="1">
    <source>
        <dbReference type="SAM" id="Phobius"/>
    </source>
</evidence>
<feature type="transmembrane region" description="Helical" evidence="1">
    <location>
        <begin position="1732"/>
        <end position="1753"/>
    </location>
</feature>
<feature type="transmembrane region" description="Helical" evidence="1">
    <location>
        <begin position="56"/>
        <end position="76"/>
    </location>
</feature>
<accession>A0A9P8RYY1</accession>
<feature type="transmembrane region" description="Helical" evidence="1">
    <location>
        <begin position="176"/>
        <end position="201"/>
    </location>
</feature>
<feature type="transmembrane region" description="Helical" evidence="1">
    <location>
        <begin position="958"/>
        <end position="984"/>
    </location>
</feature>
<feature type="transmembrane region" description="Helical" evidence="1">
    <location>
        <begin position="245"/>
        <end position="265"/>
    </location>
</feature>
<dbReference type="GeneID" id="94298515"/>
<feature type="transmembrane region" description="Helical" evidence="1">
    <location>
        <begin position="285"/>
        <end position="307"/>
    </location>
</feature>
<feature type="transmembrane region" description="Helical" evidence="1">
    <location>
        <begin position="97"/>
        <end position="124"/>
    </location>
</feature>
<feature type="transmembrane region" description="Helical" evidence="1">
    <location>
        <begin position="221"/>
        <end position="238"/>
    </location>
</feature>